<evidence type="ECO:0000313" key="2">
    <source>
        <dbReference type="EMBL" id="GCE02283.1"/>
    </source>
</evidence>
<dbReference type="AlphaFoldDB" id="A0A401Z613"/>
<dbReference type="Proteomes" id="UP000286931">
    <property type="component" value="Unassembled WGS sequence"/>
</dbReference>
<feature type="signal peptide" evidence="1">
    <location>
        <begin position="1"/>
        <end position="25"/>
    </location>
</feature>
<keyword evidence="3" id="KW-1185">Reference proteome</keyword>
<dbReference type="EMBL" id="BIFH01000060">
    <property type="protein sequence ID" value="GCE02283.1"/>
    <property type="molecule type" value="Genomic_DNA"/>
</dbReference>
<name>A0A401Z613_9ACTN</name>
<organism evidence="2 3">
    <name type="scientific">Embleya hyalina</name>
    <dbReference type="NCBI Taxonomy" id="516124"/>
    <lineage>
        <taxon>Bacteria</taxon>
        <taxon>Bacillati</taxon>
        <taxon>Actinomycetota</taxon>
        <taxon>Actinomycetes</taxon>
        <taxon>Kitasatosporales</taxon>
        <taxon>Streptomycetaceae</taxon>
        <taxon>Embleya</taxon>
    </lineage>
</organism>
<comment type="caution">
    <text evidence="2">The sequence shown here is derived from an EMBL/GenBank/DDBJ whole genome shotgun (WGS) entry which is preliminary data.</text>
</comment>
<proteinExistence type="predicted"/>
<keyword evidence="1" id="KW-0732">Signal</keyword>
<protein>
    <submittedName>
        <fullName evidence="2">Uncharacterized protein</fullName>
    </submittedName>
</protein>
<feature type="chain" id="PRO_5038874291" evidence="1">
    <location>
        <begin position="26"/>
        <end position="104"/>
    </location>
</feature>
<sequence length="104" mass="10978">MVATGGVDRALALAAAVTVSTSVLAPHAWASFASSPPATTTQSLSAVVSRLASAKSAECRTNVTIRSWANRRYVSAELDYRGGNYGMLRARNSVVDAWETVAFE</sequence>
<evidence type="ECO:0000256" key="1">
    <source>
        <dbReference type="SAM" id="SignalP"/>
    </source>
</evidence>
<gene>
    <name evidence="2" type="ORF">EHYA_10060</name>
</gene>
<reference evidence="2 3" key="1">
    <citation type="submission" date="2018-12" db="EMBL/GenBank/DDBJ databases">
        <title>Draft genome sequence of Embleya hyalina NBRC 13850T.</title>
        <authorList>
            <person name="Komaki H."/>
            <person name="Hosoyama A."/>
            <person name="Kimura A."/>
            <person name="Ichikawa N."/>
            <person name="Tamura T."/>
        </authorList>
    </citation>
    <scope>NUCLEOTIDE SEQUENCE [LARGE SCALE GENOMIC DNA]</scope>
    <source>
        <strain evidence="2 3">NBRC 13850</strain>
    </source>
</reference>
<evidence type="ECO:0000313" key="3">
    <source>
        <dbReference type="Proteomes" id="UP000286931"/>
    </source>
</evidence>
<accession>A0A401Z613</accession>